<keyword evidence="3" id="KW-1185">Reference proteome</keyword>
<sequence length="88" mass="9995">MCYTILNFWCLIFYLGFKKAYLVGVIFLSLSYCFSFVYFELLIPAVFIDEITIATSLFPSFLSISISSSNATSCFSILIISNRVSIKK</sequence>
<organism evidence="2 3">
    <name type="scientific">Flavobacterium omnivorum</name>
    <dbReference type="NCBI Taxonomy" id="178355"/>
    <lineage>
        <taxon>Bacteria</taxon>
        <taxon>Pseudomonadati</taxon>
        <taxon>Bacteroidota</taxon>
        <taxon>Flavobacteriia</taxon>
        <taxon>Flavobacteriales</taxon>
        <taxon>Flavobacteriaceae</taxon>
        <taxon>Flavobacterium</taxon>
    </lineage>
</organism>
<protein>
    <submittedName>
        <fullName evidence="2">Uncharacterized protein</fullName>
    </submittedName>
</protein>
<reference evidence="3" key="1">
    <citation type="submission" date="2016-10" db="EMBL/GenBank/DDBJ databases">
        <authorList>
            <person name="Varghese N."/>
            <person name="Submissions S."/>
        </authorList>
    </citation>
    <scope>NUCLEOTIDE SEQUENCE [LARGE SCALE GENOMIC DNA]</scope>
    <source>
        <strain evidence="3">CGMCC 1.2747</strain>
    </source>
</reference>
<accession>A0A1G8AKT4</accession>
<feature type="transmembrane region" description="Helical" evidence="1">
    <location>
        <begin position="60"/>
        <end position="80"/>
    </location>
</feature>
<evidence type="ECO:0000256" key="1">
    <source>
        <dbReference type="SAM" id="Phobius"/>
    </source>
</evidence>
<keyword evidence="1" id="KW-1133">Transmembrane helix</keyword>
<name>A0A1G8AKT4_9FLAO</name>
<keyword evidence="1" id="KW-0812">Transmembrane</keyword>
<dbReference type="EMBL" id="FNDB01000005">
    <property type="protein sequence ID" value="SDH20920.1"/>
    <property type="molecule type" value="Genomic_DNA"/>
</dbReference>
<keyword evidence="1" id="KW-0472">Membrane</keyword>
<proteinExistence type="predicted"/>
<gene>
    <name evidence="2" type="ORF">SAMN04488062_10547</name>
</gene>
<feature type="transmembrane region" description="Helical" evidence="1">
    <location>
        <begin position="21"/>
        <end position="48"/>
    </location>
</feature>
<dbReference type="Proteomes" id="UP000199274">
    <property type="component" value="Unassembled WGS sequence"/>
</dbReference>
<evidence type="ECO:0000313" key="3">
    <source>
        <dbReference type="Proteomes" id="UP000199274"/>
    </source>
</evidence>
<dbReference type="AlphaFoldDB" id="A0A1G8AKT4"/>
<evidence type="ECO:0000313" key="2">
    <source>
        <dbReference type="EMBL" id="SDH20920.1"/>
    </source>
</evidence>